<reference evidence="3" key="1">
    <citation type="journal article" date="2019" name="Int. J. Syst. Evol. Microbiol.">
        <title>The Global Catalogue of Microorganisms (GCM) 10K type strain sequencing project: providing services to taxonomists for standard genome sequencing and annotation.</title>
        <authorList>
            <consortium name="The Broad Institute Genomics Platform"/>
            <consortium name="The Broad Institute Genome Sequencing Center for Infectious Disease"/>
            <person name="Wu L."/>
            <person name="Ma J."/>
        </authorList>
    </citation>
    <scope>NUCLEOTIDE SEQUENCE [LARGE SCALE GENOMIC DNA]</scope>
    <source>
        <strain evidence="3">JCM 17805</strain>
    </source>
</reference>
<name>A0ABP8UYV6_9GAMM</name>
<protein>
    <recommendedName>
        <fullName evidence="1">NrS-1 polymerase-like helicase domain-containing protein</fullName>
    </recommendedName>
</protein>
<dbReference type="InterPro" id="IPR045455">
    <property type="entry name" value="NrS-1_pol-like_helicase"/>
</dbReference>
<feature type="domain" description="NrS-1 polymerase-like helicase" evidence="1">
    <location>
        <begin position="523"/>
        <end position="634"/>
    </location>
</feature>
<dbReference type="InterPro" id="IPR027417">
    <property type="entry name" value="P-loop_NTPase"/>
</dbReference>
<dbReference type="RefSeq" id="WP_345193367.1">
    <property type="nucleotide sequence ID" value="NZ_BAABFL010000025.1"/>
</dbReference>
<gene>
    <name evidence="2" type="ORF">GCM10023116_03900</name>
</gene>
<evidence type="ECO:0000259" key="1">
    <source>
        <dbReference type="Pfam" id="PF19263"/>
    </source>
</evidence>
<keyword evidence="3" id="KW-1185">Reference proteome</keyword>
<dbReference type="Pfam" id="PF19263">
    <property type="entry name" value="DUF5906"/>
    <property type="match status" value="1"/>
</dbReference>
<accession>A0ABP8UYV6</accession>
<evidence type="ECO:0000313" key="3">
    <source>
        <dbReference type="Proteomes" id="UP001500604"/>
    </source>
</evidence>
<dbReference type="Gene3D" id="3.40.50.300">
    <property type="entry name" value="P-loop containing nucleotide triphosphate hydrolases"/>
    <property type="match status" value="1"/>
</dbReference>
<proteinExistence type="predicted"/>
<sequence>MLKDKITFITDATGKRLAKHFCADGSKTDYPNSWKINSVEKEVTLDAEGLRKKYRLLQLFASKGHAMYKGHFTRPLEGESRKGLTDTNRTTQTIILDFDKIELPGVIIPDVCTESTVIDVAERLVAILPECFRGVSYIATASSSFGMKGNKISMHLEFWLQEAINPRQLKEFLLHLNLTQETLVERLKLSGNKRTLSYPLDICLADNSRIVYLAPPTFEKPGQNPFANDDHRITLIEKKESCVNLTIPLLDVDAEKNRAAQTSQIKKIHKKLGMPYKQPNYKKLSLQSGNTQVISNPGAGVMTLYADHGDYCSFNLDGGDSHAYLVNKNEPGVVRNLKGEDYFLFEECDPDTFKWFTEEYLAEKKPEDGSNTNPLRPIAFIERSEDEVWYGMYDHEKNELVDMYKTTMIHALDGWFESRGAVKPERLGYMTRHFDPHSDEKLNLKKEFINTFEPADYFFNPVNIKKEFKGVSLDNADALKGLCPTVYDLIRHVTNGYEETKLFINWLAAIFQRRDKLGLAWVIHGVQGTGKGNLINQVLIPILGNAAFEGTGSMLDEEFNNFLENKLIIFFDEFKLGDSKNVGKQYSKIKGLITEPMTPIRSMRKNWDTKKTHCNFIFASNEKGAVRISSSDRRFNVCPRQEIKIATQYPDWPKRVEKDLPKELPAFSCFLQEFDVDWYKATTPTENEAKEIMRVESRTSQEEFAEAIKTGNLEFFIDVLNVNTPDGSANMAKTAVKTWIRDSADGVLVASTAQLREVYSVLISRQDHTAKFGKLLSHVGITPTTHKVNRKTVRGVKVEWKMDDIRRKELMDTYQIKLATDFLPSAPREDFCAPKQKKN</sequence>
<dbReference type="Proteomes" id="UP001500604">
    <property type="component" value="Unassembled WGS sequence"/>
</dbReference>
<evidence type="ECO:0000313" key="2">
    <source>
        <dbReference type="EMBL" id="GAA4648126.1"/>
    </source>
</evidence>
<comment type="caution">
    <text evidence="2">The sequence shown here is derived from an EMBL/GenBank/DDBJ whole genome shotgun (WGS) entry which is preliminary data.</text>
</comment>
<dbReference type="EMBL" id="BAABFL010000025">
    <property type="protein sequence ID" value="GAA4648126.1"/>
    <property type="molecule type" value="Genomic_DNA"/>
</dbReference>
<organism evidence="2 3">
    <name type="scientific">Kistimonas scapharcae</name>
    <dbReference type="NCBI Taxonomy" id="1036133"/>
    <lineage>
        <taxon>Bacteria</taxon>
        <taxon>Pseudomonadati</taxon>
        <taxon>Pseudomonadota</taxon>
        <taxon>Gammaproteobacteria</taxon>
        <taxon>Oceanospirillales</taxon>
        <taxon>Endozoicomonadaceae</taxon>
        <taxon>Kistimonas</taxon>
    </lineage>
</organism>